<reference evidence="2" key="2">
    <citation type="submission" date="2022-10" db="EMBL/GenBank/DDBJ databases">
        <authorList>
            <consortium name="ENA_rothamsted_submissions"/>
            <consortium name="culmorum"/>
            <person name="King R."/>
        </authorList>
    </citation>
    <scope>NUCLEOTIDE SEQUENCE</scope>
</reference>
<dbReference type="EMBL" id="OU895880">
    <property type="protein sequence ID" value="CAG9812131.1"/>
    <property type="molecule type" value="Genomic_DNA"/>
</dbReference>
<name>A0A9N9WZF7_9DIPT</name>
<dbReference type="AlphaFoldDB" id="A0A9N9WZF7"/>
<evidence type="ECO:0000313" key="2">
    <source>
        <dbReference type="EMBL" id="CAG9812131.1"/>
    </source>
</evidence>
<keyword evidence="1" id="KW-0812">Transmembrane</keyword>
<proteinExistence type="predicted"/>
<dbReference type="Proteomes" id="UP001153620">
    <property type="component" value="Chromosome 4"/>
</dbReference>
<feature type="transmembrane region" description="Helical" evidence="1">
    <location>
        <begin position="145"/>
        <end position="166"/>
    </location>
</feature>
<feature type="transmembrane region" description="Helical" evidence="1">
    <location>
        <begin position="57"/>
        <end position="77"/>
    </location>
</feature>
<sequence length="201" mass="23086">MKICLKIGSDCDHNPDELMIPFTMVYYLTVSFVILIQLLIIKKLFYRLPNSVNDLMILKAITFASFQVIVFNMFGIGESHDDVHINFRIFILAFQLLSTVLLSILMIVGFCEIQRVRKYDQMAVTDEDEMERGSGTDFYFMKVKFVFIAFGMLYSAILVVGMSLIFKLMEVSEETGNSLVSLTPSMEFARKLTQEDIDISF</sequence>
<keyword evidence="1" id="KW-0472">Membrane</keyword>
<evidence type="ECO:0000256" key="1">
    <source>
        <dbReference type="SAM" id="Phobius"/>
    </source>
</evidence>
<keyword evidence="3" id="KW-1185">Reference proteome</keyword>
<gene>
    <name evidence="2" type="ORF">CHIRRI_LOCUS14936</name>
</gene>
<feature type="transmembrane region" description="Helical" evidence="1">
    <location>
        <begin position="89"/>
        <end position="111"/>
    </location>
</feature>
<feature type="transmembrane region" description="Helical" evidence="1">
    <location>
        <begin position="24"/>
        <end position="45"/>
    </location>
</feature>
<protein>
    <submittedName>
        <fullName evidence="2">Uncharacterized protein</fullName>
    </submittedName>
</protein>
<reference evidence="2" key="1">
    <citation type="submission" date="2022-01" db="EMBL/GenBank/DDBJ databases">
        <authorList>
            <person name="King R."/>
        </authorList>
    </citation>
    <scope>NUCLEOTIDE SEQUENCE</scope>
</reference>
<evidence type="ECO:0000313" key="3">
    <source>
        <dbReference type="Proteomes" id="UP001153620"/>
    </source>
</evidence>
<dbReference type="OrthoDB" id="10533692at2759"/>
<accession>A0A9N9WZF7</accession>
<keyword evidence="1" id="KW-1133">Transmembrane helix</keyword>
<organism evidence="2 3">
    <name type="scientific">Chironomus riparius</name>
    <dbReference type="NCBI Taxonomy" id="315576"/>
    <lineage>
        <taxon>Eukaryota</taxon>
        <taxon>Metazoa</taxon>
        <taxon>Ecdysozoa</taxon>
        <taxon>Arthropoda</taxon>
        <taxon>Hexapoda</taxon>
        <taxon>Insecta</taxon>
        <taxon>Pterygota</taxon>
        <taxon>Neoptera</taxon>
        <taxon>Endopterygota</taxon>
        <taxon>Diptera</taxon>
        <taxon>Nematocera</taxon>
        <taxon>Chironomoidea</taxon>
        <taxon>Chironomidae</taxon>
        <taxon>Chironominae</taxon>
        <taxon>Chironomus</taxon>
    </lineage>
</organism>